<dbReference type="InterPro" id="IPR007439">
    <property type="entry name" value="Chemotax_Pase_CheZ"/>
</dbReference>
<dbReference type="AlphaFoldDB" id="A0AA96G8F2"/>
<accession>A0AA96G8F2</accession>
<dbReference type="Gene3D" id="1.10.287.500">
    <property type="entry name" value="Helix hairpin bin"/>
    <property type="match status" value="1"/>
</dbReference>
<dbReference type="EMBL" id="CP116967">
    <property type="protein sequence ID" value="WNM56796.1"/>
    <property type="molecule type" value="Genomic_DNA"/>
</dbReference>
<reference evidence="1 2" key="1">
    <citation type="submission" date="2023-01" db="EMBL/GenBank/DDBJ databases">
        <title>Cultivation and genomic characterization of new, ubiquitous marine nitrite-oxidizing bacteria from the Nitrospirales.</title>
        <authorList>
            <person name="Mueller A.J."/>
            <person name="Daebeler A."/>
            <person name="Herbold C.W."/>
            <person name="Kirkegaard R.H."/>
            <person name="Daims H."/>
        </authorList>
    </citation>
    <scope>NUCLEOTIDE SEQUENCE [LARGE SCALE GENOMIC DNA]</scope>
    <source>
        <strain evidence="1 2">VA</strain>
    </source>
</reference>
<protein>
    <submittedName>
        <fullName evidence="1">Protein phosphatase CheZ</fullName>
        <ecNumber evidence="1">3.6.1.-</ecNumber>
    </submittedName>
</protein>
<keyword evidence="1" id="KW-0378">Hydrolase</keyword>
<dbReference type="GO" id="GO:0009288">
    <property type="term" value="C:bacterial-type flagellum"/>
    <property type="evidence" value="ECO:0007669"/>
    <property type="project" value="InterPro"/>
</dbReference>
<dbReference type="Pfam" id="PF04344">
    <property type="entry name" value="CheZ"/>
    <property type="match status" value="1"/>
</dbReference>
<evidence type="ECO:0000313" key="1">
    <source>
        <dbReference type="EMBL" id="WNM56796.1"/>
    </source>
</evidence>
<dbReference type="KEGG" id="nall:PP769_12505"/>
<sequence length="213" mass="23859">MLVDRMIEADVPGDEEISEEGLDEKRLIKAEMEELAKYVEVITQTIREMESPVTSTSDQLPQATSHLNDLAKMTEDGTHKVLSLTEELERNREVIQHHLEQLRANVAGRAVKEIDAILTLVKADEGRLLNIHVALSFQDLVAQRVAKLVTILNEIQHKLLKLVVIFGIQQKKGGAGSSREGRGYEMLRQLESSKTTALQQDLVDSIMSEYGMS</sequence>
<dbReference type="GO" id="GO:0016787">
    <property type="term" value="F:hydrolase activity"/>
    <property type="evidence" value="ECO:0007669"/>
    <property type="project" value="UniProtKB-KW"/>
</dbReference>
<dbReference type="RefSeq" id="WP_312640581.1">
    <property type="nucleotide sequence ID" value="NZ_CP116967.1"/>
</dbReference>
<keyword evidence="2" id="KW-1185">Reference proteome</keyword>
<dbReference type="Proteomes" id="UP001302719">
    <property type="component" value="Chromosome"/>
</dbReference>
<dbReference type="EC" id="3.6.1.-" evidence="1"/>
<name>A0AA96G8F2_9BACT</name>
<evidence type="ECO:0000313" key="2">
    <source>
        <dbReference type="Proteomes" id="UP001302719"/>
    </source>
</evidence>
<gene>
    <name evidence="1" type="ORF">PP769_12505</name>
</gene>
<organism evidence="1 2">
    <name type="scientific">Candidatus Nitrospira allomarina</name>
    <dbReference type="NCBI Taxonomy" id="3020900"/>
    <lineage>
        <taxon>Bacteria</taxon>
        <taxon>Pseudomonadati</taxon>
        <taxon>Nitrospirota</taxon>
        <taxon>Nitrospiria</taxon>
        <taxon>Nitrospirales</taxon>
        <taxon>Nitrospiraceae</taxon>
        <taxon>Nitrospira</taxon>
    </lineage>
</organism>
<dbReference type="SUPFAM" id="SSF75708">
    <property type="entry name" value="Chemotaxis phosphatase CheZ"/>
    <property type="match status" value="1"/>
</dbReference>
<proteinExistence type="predicted"/>
<dbReference type="GO" id="GO:0050920">
    <property type="term" value="P:regulation of chemotaxis"/>
    <property type="evidence" value="ECO:0007669"/>
    <property type="project" value="InterPro"/>
</dbReference>